<dbReference type="GO" id="GO:0000793">
    <property type="term" value="C:condensed chromosome"/>
    <property type="evidence" value="ECO:0007669"/>
    <property type="project" value="TreeGrafter"/>
</dbReference>
<dbReference type="Pfam" id="PF10495">
    <property type="entry name" value="PACT_coil_coil"/>
    <property type="match status" value="1"/>
</dbReference>
<keyword evidence="5" id="KW-0206">Cytoskeleton</keyword>
<feature type="coiled-coil region" evidence="6">
    <location>
        <begin position="955"/>
        <end position="1097"/>
    </location>
</feature>
<protein>
    <recommendedName>
        <fullName evidence="12">Centrosomin N-terminal motif 1 domain-containing protein</fullName>
    </recommendedName>
</protein>
<keyword evidence="11" id="KW-1185">Reference proteome</keyword>
<evidence type="ECO:0000256" key="7">
    <source>
        <dbReference type="SAM" id="MobiDB-lite"/>
    </source>
</evidence>
<dbReference type="STRING" id="1160497.A0A1L9VPE7"/>
<keyword evidence="2" id="KW-0963">Cytoplasm</keyword>
<dbReference type="InterPro" id="IPR019528">
    <property type="entry name" value="PACT_domain"/>
</dbReference>
<evidence type="ECO:0000313" key="11">
    <source>
        <dbReference type="Proteomes" id="UP000184300"/>
    </source>
</evidence>
<dbReference type="PANTHER" id="PTHR43941:SF1">
    <property type="entry name" value="STRUCTURAL MAINTENANCE OF CHROMOSOMES PROTEIN 2"/>
    <property type="match status" value="1"/>
</dbReference>
<dbReference type="RefSeq" id="XP_022402503.1">
    <property type="nucleotide sequence ID" value="XM_022540413.1"/>
</dbReference>
<feature type="region of interest" description="Disordered" evidence="7">
    <location>
        <begin position="62"/>
        <end position="98"/>
    </location>
</feature>
<feature type="coiled-coil region" evidence="6">
    <location>
        <begin position="545"/>
        <end position="908"/>
    </location>
</feature>
<evidence type="ECO:0000256" key="3">
    <source>
        <dbReference type="ARBA" id="ARBA00022553"/>
    </source>
</evidence>
<evidence type="ECO:0000313" key="10">
    <source>
        <dbReference type="EMBL" id="OJJ85805.1"/>
    </source>
</evidence>
<comment type="subcellular location">
    <subcellularLocation>
        <location evidence="1">Cytoplasm</location>
        <location evidence="1">Cytoskeleton</location>
        <location evidence="1">Microtubule organizing center</location>
    </subcellularLocation>
</comment>
<dbReference type="GO" id="GO:0003682">
    <property type="term" value="F:chromatin binding"/>
    <property type="evidence" value="ECO:0007669"/>
    <property type="project" value="TreeGrafter"/>
</dbReference>
<organism evidence="10 11">
    <name type="scientific">Aspergillus glaucus CBS 516.65</name>
    <dbReference type="NCBI Taxonomy" id="1160497"/>
    <lineage>
        <taxon>Eukaryota</taxon>
        <taxon>Fungi</taxon>
        <taxon>Dikarya</taxon>
        <taxon>Ascomycota</taxon>
        <taxon>Pezizomycotina</taxon>
        <taxon>Eurotiomycetes</taxon>
        <taxon>Eurotiomycetidae</taxon>
        <taxon>Eurotiales</taxon>
        <taxon>Aspergillaceae</taxon>
        <taxon>Aspergillus</taxon>
        <taxon>Aspergillus subgen. Aspergillus</taxon>
    </lineage>
</organism>
<feature type="domain" description="Pericentrin/AKAP-450 centrosomal targeting" evidence="9">
    <location>
        <begin position="1126"/>
        <end position="1202"/>
    </location>
</feature>
<evidence type="ECO:0000256" key="1">
    <source>
        <dbReference type="ARBA" id="ARBA00004267"/>
    </source>
</evidence>
<evidence type="ECO:0008006" key="12">
    <source>
        <dbReference type="Google" id="ProtNLM"/>
    </source>
</evidence>
<evidence type="ECO:0000256" key="2">
    <source>
        <dbReference type="ARBA" id="ARBA00022490"/>
    </source>
</evidence>
<feature type="region of interest" description="Disordered" evidence="7">
    <location>
        <begin position="394"/>
        <end position="414"/>
    </location>
</feature>
<dbReference type="GO" id="GO:0005737">
    <property type="term" value="C:cytoplasm"/>
    <property type="evidence" value="ECO:0007669"/>
    <property type="project" value="UniProtKB-ARBA"/>
</dbReference>
<dbReference type="Pfam" id="PF07989">
    <property type="entry name" value="Cnn_1N"/>
    <property type="match status" value="1"/>
</dbReference>
<feature type="region of interest" description="Disordered" evidence="7">
    <location>
        <begin position="344"/>
        <end position="366"/>
    </location>
</feature>
<gene>
    <name evidence="10" type="ORF">ASPGLDRAFT_123561</name>
</gene>
<dbReference type="EMBL" id="KV878894">
    <property type="protein sequence ID" value="OJJ85805.1"/>
    <property type="molecule type" value="Genomic_DNA"/>
</dbReference>
<dbReference type="AlphaFoldDB" id="A0A1L9VPE7"/>
<sequence length="1232" mass="142711">MAYPYIDTPRTEVDGNATYLTNGYRSAGRTNLSALDSVENSFQTPSKDEDVLKVLDAGRRRSSGGFKISTPRAGSGPKSTKSALNDRRNLPSAAPAKGEFTPMMKSATKNNYLKNMSSTRGAGGPKTPAYLRASYRSNINTPGLPPLEMTGIDEEEEMDDPTPLPQVASSSPQSTPLPFLSGRDGGGALNDGQNMTLKEQENIIDKLDKDNFGLKLKIHYLQEQLEKAGPSYNQAALRENTELKVSRMTMQRDISRYKKGLQQAERDLETYRLQFQELREKYKKKSMDDTIQRDMDLMREEIETKDAQLRDIREELRTVKDDQSQDMDKLRDDIEDLEASLREKDRMVDERDEELEELRDKDSKEHNAVSELGFELQRAREQMEELQDILDHARSEAREAKEAERRAVEEQQRAEKDLNELHEEMANKSISTKGFNRQLEEKANRLEDELQEIRQENDALKGEVEQKSQNEAHLEDQFERIQQDMESDERDLRHELEQTRRELDLVQQEHEKTTAHLQDALDDLQRHSDERELLHTRHHALTDESGGLQRDLAQTQSKIRELQQAVENERQRAVDSGHDVRTQYEDDIEKLQEEIESLQHEIEDKEGHFALEQEQWESTRRTLQLQKNRAEDQAAGFKRTIDRLEQMEHSLSGKEGKLQEIIDSEKSRHQNAEAVLNRQLKDLNDELTSKRQTIDGQRSDLLSVREELRVSKREDTTLKDKVQALEDEVVVLQSSLQEEQEYARGRVQKGSSDQEGQVQKLIAEKQRLRDQLANAHVELHDLRTALSEMETERDDLHNQLDQAQNPADDTTRFDREKHELRKGNLRVENELRRLKDDKVALLEAKETLEKQLNAEIERATAEENHMSAEIDRLQDRLRLPSGGADRELSLAKSKVQRLERRVQELEGLLEQQPPLLENEHSATNADLSMLRHSLDEARKRERTLIQREADQKSSVHACKSRIAELERELHDALMKKYDTNSPQSSPSDKLHHELRTLRRQLSDAHKLLKEAKTKNRDLERATMREEDQRDIHELLKTSTLEVEALELKLSERDAKFNELKTQVRRIREERAFCVKKAEAATSQVEFLQSRYNQVMEKLSSKGDSSKTRHDKEILGLGKEIVWLRARLKREEKFRRDLAWSKGLMELGERVRVACNDADLRMIAEMGVKPHNGTRIRSPRQKLKAAISTVKAAVRMQRMGREWKKTKKLGEGLKRAKNEVLKRRDSSYKSITE</sequence>
<keyword evidence="4 6" id="KW-0175">Coiled coil</keyword>
<dbReference type="VEuPathDB" id="FungiDB:ASPGLDRAFT_123561"/>
<feature type="region of interest" description="Disordered" evidence="7">
    <location>
        <begin position="155"/>
        <end position="174"/>
    </location>
</feature>
<evidence type="ECO:0000259" key="8">
    <source>
        <dbReference type="Pfam" id="PF07989"/>
    </source>
</evidence>
<feature type="domain" description="Centrosomin N-terminal motif 1" evidence="8">
    <location>
        <begin position="196"/>
        <end position="269"/>
    </location>
</feature>
<dbReference type="Proteomes" id="UP000184300">
    <property type="component" value="Unassembled WGS sequence"/>
</dbReference>
<dbReference type="PANTHER" id="PTHR43941">
    <property type="entry name" value="STRUCTURAL MAINTENANCE OF CHROMOSOMES PROTEIN 2"/>
    <property type="match status" value="1"/>
</dbReference>
<reference evidence="11" key="1">
    <citation type="journal article" date="2017" name="Genome Biol.">
        <title>Comparative genomics reveals high biological diversity and specific adaptations in the industrially and medically important fungal genus Aspergillus.</title>
        <authorList>
            <person name="de Vries R.P."/>
            <person name="Riley R."/>
            <person name="Wiebenga A."/>
            <person name="Aguilar-Osorio G."/>
            <person name="Amillis S."/>
            <person name="Uchima C.A."/>
            <person name="Anderluh G."/>
            <person name="Asadollahi M."/>
            <person name="Askin M."/>
            <person name="Barry K."/>
            <person name="Battaglia E."/>
            <person name="Bayram O."/>
            <person name="Benocci T."/>
            <person name="Braus-Stromeyer S.A."/>
            <person name="Caldana C."/>
            <person name="Canovas D."/>
            <person name="Cerqueira G.C."/>
            <person name="Chen F."/>
            <person name="Chen W."/>
            <person name="Choi C."/>
            <person name="Clum A."/>
            <person name="Dos Santos R.A."/>
            <person name="Damasio A.R."/>
            <person name="Diallinas G."/>
            <person name="Emri T."/>
            <person name="Fekete E."/>
            <person name="Flipphi M."/>
            <person name="Freyberg S."/>
            <person name="Gallo A."/>
            <person name="Gournas C."/>
            <person name="Habgood R."/>
            <person name="Hainaut M."/>
            <person name="Harispe M.L."/>
            <person name="Henrissat B."/>
            <person name="Hilden K.S."/>
            <person name="Hope R."/>
            <person name="Hossain A."/>
            <person name="Karabika E."/>
            <person name="Karaffa L."/>
            <person name="Karanyi Z."/>
            <person name="Krasevec N."/>
            <person name="Kuo A."/>
            <person name="Kusch H."/>
            <person name="LaButti K."/>
            <person name="Lagendijk E.L."/>
            <person name="Lapidus A."/>
            <person name="Levasseur A."/>
            <person name="Lindquist E."/>
            <person name="Lipzen A."/>
            <person name="Logrieco A.F."/>
            <person name="MacCabe A."/>
            <person name="Maekelae M.R."/>
            <person name="Malavazi I."/>
            <person name="Melin P."/>
            <person name="Meyer V."/>
            <person name="Mielnichuk N."/>
            <person name="Miskei M."/>
            <person name="Molnar A.P."/>
            <person name="Mule G."/>
            <person name="Ngan C.Y."/>
            <person name="Orejas M."/>
            <person name="Orosz E."/>
            <person name="Ouedraogo J.P."/>
            <person name="Overkamp K.M."/>
            <person name="Park H.-S."/>
            <person name="Perrone G."/>
            <person name="Piumi F."/>
            <person name="Punt P.J."/>
            <person name="Ram A.F."/>
            <person name="Ramon A."/>
            <person name="Rauscher S."/>
            <person name="Record E."/>
            <person name="Riano-Pachon D.M."/>
            <person name="Robert V."/>
            <person name="Roehrig J."/>
            <person name="Ruller R."/>
            <person name="Salamov A."/>
            <person name="Salih N.S."/>
            <person name="Samson R.A."/>
            <person name="Sandor E."/>
            <person name="Sanguinetti M."/>
            <person name="Schuetze T."/>
            <person name="Sepcic K."/>
            <person name="Shelest E."/>
            <person name="Sherlock G."/>
            <person name="Sophianopoulou V."/>
            <person name="Squina F.M."/>
            <person name="Sun H."/>
            <person name="Susca A."/>
            <person name="Todd R.B."/>
            <person name="Tsang A."/>
            <person name="Unkles S.E."/>
            <person name="van de Wiele N."/>
            <person name="van Rossen-Uffink D."/>
            <person name="Oliveira J.V."/>
            <person name="Vesth T.C."/>
            <person name="Visser J."/>
            <person name="Yu J.-H."/>
            <person name="Zhou M."/>
            <person name="Andersen M.R."/>
            <person name="Archer D.B."/>
            <person name="Baker S.E."/>
            <person name="Benoit I."/>
            <person name="Brakhage A.A."/>
            <person name="Braus G.H."/>
            <person name="Fischer R."/>
            <person name="Frisvad J.C."/>
            <person name="Goldman G.H."/>
            <person name="Houbraken J."/>
            <person name="Oakley B."/>
            <person name="Pocsi I."/>
            <person name="Scazzocchio C."/>
            <person name="Seiboth B."/>
            <person name="vanKuyk P.A."/>
            <person name="Wortman J."/>
            <person name="Dyer P.S."/>
            <person name="Grigoriev I.V."/>
        </authorList>
    </citation>
    <scope>NUCLEOTIDE SEQUENCE [LARGE SCALE GENOMIC DNA]</scope>
    <source>
        <strain evidence="11">CBS 516.65</strain>
    </source>
</reference>
<name>A0A1L9VPE7_ASPGL</name>
<dbReference type="GO" id="GO:0000785">
    <property type="term" value="C:chromatin"/>
    <property type="evidence" value="ECO:0007669"/>
    <property type="project" value="TreeGrafter"/>
</dbReference>
<evidence type="ECO:0000256" key="5">
    <source>
        <dbReference type="ARBA" id="ARBA00023212"/>
    </source>
</evidence>
<evidence type="ECO:0000256" key="6">
    <source>
        <dbReference type="SAM" id="Coils"/>
    </source>
</evidence>
<dbReference type="GO" id="GO:0000796">
    <property type="term" value="C:condensin complex"/>
    <property type="evidence" value="ECO:0007669"/>
    <property type="project" value="TreeGrafter"/>
</dbReference>
<evidence type="ECO:0000256" key="4">
    <source>
        <dbReference type="ARBA" id="ARBA00023054"/>
    </source>
</evidence>
<dbReference type="GeneID" id="34456674"/>
<dbReference type="InterPro" id="IPR012943">
    <property type="entry name" value="Cnn_1N"/>
</dbReference>
<keyword evidence="3" id="KW-0597">Phosphoprotein</keyword>
<proteinExistence type="predicted"/>
<evidence type="ECO:0000259" key="9">
    <source>
        <dbReference type="Pfam" id="PF10495"/>
    </source>
</evidence>
<dbReference type="OrthoDB" id="10255000at2759"/>
<dbReference type="GO" id="GO:0005815">
    <property type="term" value="C:microtubule organizing center"/>
    <property type="evidence" value="ECO:0007669"/>
    <property type="project" value="UniProtKB-SubCell"/>
</dbReference>
<accession>A0A1L9VPE7</accession>
<dbReference type="GO" id="GO:0007076">
    <property type="term" value="P:mitotic chromosome condensation"/>
    <property type="evidence" value="ECO:0007669"/>
    <property type="project" value="TreeGrafter"/>
</dbReference>